<dbReference type="Pfam" id="PF20886">
    <property type="entry name" value="PWP3A-B_C"/>
    <property type="match status" value="2"/>
</dbReference>
<evidence type="ECO:0000256" key="5">
    <source>
        <dbReference type="ARBA" id="ARBA00024297"/>
    </source>
</evidence>
<keyword evidence="10" id="KW-0411">Iron-sulfur</keyword>
<dbReference type="OrthoDB" id="10013064at2759"/>
<dbReference type="CDD" id="cd06080">
    <property type="entry name" value="PWWP_MUM1-like"/>
    <property type="match status" value="1"/>
</dbReference>
<evidence type="ECO:0000256" key="2">
    <source>
        <dbReference type="ARBA" id="ARBA00009173"/>
    </source>
</evidence>
<evidence type="ECO:0000256" key="7">
    <source>
        <dbReference type="ARBA" id="ARBA00032998"/>
    </source>
</evidence>
<dbReference type="InterPro" id="IPR040263">
    <property type="entry name" value="PWP3A_3B_4"/>
</dbReference>
<dbReference type="Gene3D" id="2.30.30.140">
    <property type="match status" value="1"/>
</dbReference>
<comment type="function">
    <text evidence="5">Core subunit of the mitochondrial membrane respiratory chain NADH dehydrogenase (Complex I) which catalyzes electron transfer from NADH through the respiratory chain, using ubiquinone as an electron acceptor. Essential for the catalytic activity of complex I.</text>
</comment>
<comment type="caution">
    <text evidence="13">The sequence shown here is derived from an EMBL/GenBank/DDBJ whole genome shotgun (WGS) entry which is preliminary data.</text>
</comment>
<dbReference type="GO" id="GO:0051539">
    <property type="term" value="F:4 iron, 4 sulfur cluster binding"/>
    <property type="evidence" value="ECO:0007669"/>
    <property type="project" value="UniProtKB-KW"/>
</dbReference>
<dbReference type="Gene3D" id="3.40.50.12280">
    <property type="match status" value="1"/>
</dbReference>
<dbReference type="GO" id="GO:0031491">
    <property type="term" value="F:nucleosome binding"/>
    <property type="evidence" value="ECO:0007669"/>
    <property type="project" value="TreeGrafter"/>
</dbReference>
<dbReference type="FunFam" id="3.40.50.12280:FF:000001">
    <property type="entry name" value="NADH-quinone oxidoreductase subunit B 2"/>
    <property type="match status" value="1"/>
</dbReference>
<evidence type="ECO:0000256" key="3">
    <source>
        <dbReference type="ARBA" id="ARBA00015185"/>
    </source>
</evidence>
<feature type="compositionally biased region" description="Basic and acidic residues" evidence="11">
    <location>
        <begin position="364"/>
        <end position="374"/>
    </location>
</feature>
<dbReference type="InterPro" id="IPR048795">
    <property type="entry name" value="PWP3A_3B_4_C"/>
</dbReference>
<evidence type="ECO:0000256" key="9">
    <source>
        <dbReference type="ARBA" id="ARBA00049551"/>
    </source>
</evidence>
<keyword evidence="14" id="KW-1185">Reference proteome</keyword>
<dbReference type="Proteomes" id="UP000700334">
    <property type="component" value="Unassembled WGS sequence"/>
</dbReference>
<dbReference type="NCBIfam" id="NF005012">
    <property type="entry name" value="PRK06411.1"/>
    <property type="match status" value="1"/>
</dbReference>
<evidence type="ECO:0000256" key="10">
    <source>
        <dbReference type="RuleBase" id="RU004464"/>
    </source>
</evidence>
<sequence length="1247" mass="136771">EPKVLEGSLKGSRLPLRECSPRAARGRPEAGERRRPIKGERLKPLTDVSGSEPREDGGRRHARPPHCPLARPRRARQSAPAQAEGAGLSRARVPIGPARGRGFATPWLSRPSPWGAAAASEAVSAGARCSRRWAARACCPLGGAQDTALGRLGARIKVKSTEVKILKKSQIEDIASLLGLAALSEQLVFCTLSLVWEDVASQNEVPAAPVEELTYRRSLRVALDVLNERTCSRQESSPREERAALSPREKPTELALSPCEQNSPASLHRDGVGSLGLERRERAHRRPSGSSAGKKDPMCKTDPKKGLGKSGSSGTQPVSSAEDGSQDGSGSRAHRKNWTTPSKRGRTSVQEPSLCQNGPPLPARDCKAEREKKAGRLATPYSPSRAEEEEEDLGTKVEDSGLALPSGGPTMPLACPGARRHPAKRLCLDGRQRPLEPKAALSPTQGTTGYLSPHRPPADEANVSLLDPKKVEEDHQSSGESAEFNSINSILEEDEEDEEPPRILLYHEPRSFEVGMLVWLKYHKYPFWPAVVRATLVFYEQLVLPRVKSIRRRDKKASVLFIEGNMNPKGRGADLCLYFISITVSLRRLKHFDCKEKQALLVGGSPVCFSKCLGPWSVCARPRQGAIALNSQATLVLFPAVWVKKRTRAACEVRRVPSAGASQTPNEAKEDFSQAIGWCISLITDYRVRLGCGSFSGSFLEYYAADISNPVRKSIQRDVLGTRFPQLSTEDPEEPAEGSPWGRRQPCRKVLPDRSRAARDRANQKLVEYIVKNRGAESHLCAILRNRKPSRWLKTFLSSGQYVTCVETYLEDEEQLDLVVKYLQGVYQEVGSRLLTRTNGDGIRFILDVLLPEVSGPEALRGGGPVAGLVRAPARGRWARPWAIICAISAVDAVDYKTAEEKYIKGPSLSYRAAALGEGTRLENSHRGGTFRLAVSAPQPSRFRRRPWEHSTDADGPQRLSEGRDQDGGAGGSRPAPPDPCSAAHGSTSLSQRSLPREQRGDQGPGRRLSQPALPKTGTVVPKSATLPSSRGEYVVAKLDDLVNWARRSSMWPMTFGLACCAVEMMHMAAPRYDMDRFGVVFRASPRQSDVMIVAGTLTNKMAPALRKVYDQMPEPRYVVSMGSCANGGGYYHYSYSVVRGCDRIVPVDIYVPGCPPTAEALLYGILQLQKKIKREKRLKIWYRSRPPSRTDRHKTANKPRTPARPATPCMWEGPQATAELSRVGMDESAGSLLPPVRSSDPRGQPL</sequence>
<keyword evidence="4 10" id="KW-0520">NAD</keyword>
<comment type="catalytic activity">
    <reaction evidence="9">
        <text>a ubiquinone + NADH + 5 H(+)(in) = a ubiquinol + NAD(+) + 4 H(+)(out)</text>
        <dbReference type="Rhea" id="RHEA:29091"/>
        <dbReference type="Rhea" id="RHEA-COMP:9565"/>
        <dbReference type="Rhea" id="RHEA-COMP:9566"/>
        <dbReference type="ChEBI" id="CHEBI:15378"/>
        <dbReference type="ChEBI" id="CHEBI:16389"/>
        <dbReference type="ChEBI" id="CHEBI:17976"/>
        <dbReference type="ChEBI" id="CHEBI:57540"/>
        <dbReference type="ChEBI" id="CHEBI:57945"/>
        <dbReference type="EC" id="7.1.1.2"/>
    </reaction>
</comment>
<dbReference type="SUPFAM" id="SSF56770">
    <property type="entry name" value="HydA/Nqo6-like"/>
    <property type="match status" value="1"/>
</dbReference>
<dbReference type="SUPFAM" id="SSF63748">
    <property type="entry name" value="Tudor/PWWP/MBT"/>
    <property type="match status" value="1"/>
</dbReference>
<dbReference type="GO" id="GO:0008137">
    <property type="term" value="F:NADH dehydrogenase (ubiquinone) activity"/>
    <property type="evidence" value="ECO:0007669"/>
    <property type="project" value="UniProtKB-EC"/>
</dbReference>
<feature type="domain" description="PWWP" evidence="12">
    <location>
        <begin position="514"/>
        <end position="561"/>
    </location>
</feature>
<keyword evidence="10" id="KW-0479">Metal-binding</keyword>
<dbReference type="PROSITE" id="PS01150">
    <property type="entry name" value="COMPLEX1_20K"/>
    <property type="match status" value="1"/>
</dbReference>
<dbReference type="GO" id="GO:0048038">
    <property type="term" value="F:quinone binding"/>
    <property type="evidence" value="ECO:0007669"/>
    <property type="project" value="InterPro"/>
</dbReference>
<dbReference type="HAMAP" id="MF_01356">
    <property type="entry name" value="NDH1_NuoB"/>
    <property type="match status" value="1"/>
</dbReference>
<feature type="compositionally biased region" description="Basic and acidic residues" evidence="11">
    <location>
        <begin position="15"/>
        <end position="44"/>
    </location>
</feature>
<evidence type="ECO:0000256" key="1">
    <source>
        <dbReference type="ARBA" id="ARBA00001966"/>
    </source>
</evidence>
<evidence type="ECO:0000256" key="8">
    <source>
        <dbReference type="ARBA" id="ARBA00046897"/>
    </source>
</evidence>
<feature type="region of interest" description="Disordered" evidence="11">
    <location>
        <begin position="230"/>
        <end position="418"/>
    </location>
</feature>
<feature type="region of interest" description="Disordered" evidence="11">
    <location>
        <begin position="724"/>
        <end position="747"/>
    </location>
</feature>
<dbReference type="Pfam" id="PF20884">
    <property type="entry name" value="MUM1-like_PWWP"/>
    <property type="match status" value="1"/>
</dbReference>
<evidence type="ECO:0000256" key="11">
    <source>
        <dbReference type="SAM" id="MobiDB-lite"/>
    </source>
</evidence>
<feature type="compositionally biased region" description="Polar residues" evidence="11">
    <location>
        <begin position="478"/>
        <end position="489"/>
    </location>
</feature>
<keyword evidence="10" id="KW-0004">4Fe-4S</keyword>
<dbReference type="InterPro" id="IPR006138">
    <property type="entry name" value="NADH_UQ_OxRdtase_20Kd_su"/>
</dbReference>
<feature type="region of interest" description="Disordered" evidence="11">
    <location>
        <begin position="1"/>
        <end position="94"/>
    </location>
</feature>
<feature type="compositionally biased region" description="Basic and acidic residues" evidence="11">
    <location>
        <begin position="230"/>
        <end position="252"/>
    </location>
</feature>
<feature type="compositionally biased region" description="Polar residues" evidence="11">
    <location>
        <begin position="985"/>
        <end position="994"/>
    </location>
</feature>
<dbReference type="InterPro" id="IPR000313">
    <property type="entry name" value="PWWP_dom"/>
</dbReference>
<evidence type="ECO:0000313" key="14">
    <source>
        <dbReference type="Proteomes" id="UP000700334"/>
    </source>
</evidence>
<evidence type="ECO:0000256" key="6">
    <source>
        <dbReference type="ARBA" id="ARBA00030829"/>
    </source>
</evidence>
<dbReference type="GO" id="GO:0005829">
    <property type="term" value="C:cytosol"/>
    <property type="evidence" value="ECO:0007669"/>
    <property type="project" value="TreeGrafter"/>
</dbReference>
<feature type="compositionally biased region" description="Basic and acidic residues" evidence="11">
    <location>
        <begin position="293"/>
        <end position="305"/>
    </location>
</feature>
<feature type="region of interest" description="Disordered" evidence="11">
    <location>
        <begin position="921"/>
        <end position="1027"/>
    </location>
</feature>
<dbReference type="GO" id="GO:0046872">
    <property type="term" value="F:metal ion binding"/>
    <property type="evidence" value="ECO:0007669"/>
    <property type="project" value="UniProtKB-KW"/>
</dbReference>
<feature type="compositionally biased region" description="Polar residues" evidence="11">
    <location>
        <begin position="338"/>
        <end position="356"/>
    </location>
</feature>
<evidence type="ECO:0000313" key="13">
    <source>
        <dbReference type="EMBL" id="KAG8519200.1"/>
    </source>
</evidence>
<comment type="cofactor">
    <cofactor evidence="1">
        <name>[4Fe-4S] cluster</name>
        <dbReference type="ChEBI" id="CHEBI:49883"/>
    </cofactor>
</comment>
<dbReference type="PANTHER" id="PTHR31333:SF4">
    <property type="entry name" value="PWWP DOMAIN-CONTAINING DNA REPAIR FACTOR 3A"/>
    <property type="match status" value="1"/>
</dbReference>
<name>A0A8J6DTE9_GALPY</name>
<dbReference type="AlphaFoldDB" id="A0A8J6DTE9"/>
<comment type="similarity">
    <text evidence="2 10">Belongs to the complex I 20 kDa subunit family.</text>
</comment>
<dbReference type="NCBIfam" id="TIGR01957">
    <property type="entry name" value="nuoB_fam"/>
    <property type="match status" value="1"/>
</dbReference>
<evidence type="ECO:0000256" key="4">
    <source>
        <dbReference type="ARBA" id="ARBA00023027"/>
    </source>
</evidence>
<feature type="region of interest" description="Disordered" evidence="11">
    <location>
        <begin position="432"/>
        <end position="500"/>
    </location>
</feature>
<accession>A0A8J6DTE9</accession>
<comment type="subunit">
    <text evidence="8">Core subunit of respiratory chain NADH dehydrogenase (Complex I) which is composed of 45 different subunits. This is a component of the iron-sulfur (IP) fragment of the enzyme.</text>
</comment>
<protein>
    <recommendedName>
        <fullName evidence="3">NADH dehydrogenase [ubiquinone] iron-sulfur protein 7, mitochondrial</fullName>
    </recommendedName>
    <alternativeName>
        <fullName evidence="6">Complex I-20kD</fullName>
    </alternativeName>
    <alternativeName>
        <fullName evidence="7">NADH-ubiquinone oxidoreductase 20 kDa subunit</fullName>
    </alternativeName>
</protein>
<dbReference type="GO" id="GO:0005634">
    <property type="term" value="C:nucleus"/>
    <property type="evidence" value="ECO:0007669"/>
    <property type="project" value="TreeGrafter"/>
</dbReference>
<dbReference type="InterPro" id="IPR006137">
    <property type="entry name" value="NADH_UbQ_OxRdtase-like_20kDa"/>
</dbReference>
<organism evidence="13 14">
    <name type="scientific">Galemys pyrenaicus</name>
    <name type="common">Iberian desman</name>
    <name type="synonym">Pyrenean desman</name>
    <dbReference type="NCBI Taxonomy" id="202257"/>
    <lineage>
        <taxon>Eukaryota</taxon>
        <taxon>Metazoa</taxon>
        <taxon>Chordata</taxon>
        <taxon>Craniata</taxon>
        <taxon>Vertebrata</taxon>
        <taxon>Euteleostomi</taxon>
        <taxon>Mammalia</taxon>
        <taxon>Eutheria</taxon>
        <taxon>Laurasiatheria</taxon>
        <taxon>Eulipotyphla</taxon>
        <taxon>Talpidae</taxon>
        <taxon>Galemys</taxon>
    </lineage>
</organism>
<proteinExistence type="inferred from homology"/>
<feature type="compositionally biased region" description="Basic and acidic residues" evidence="11">
    <location>
        <begin position="267"/>
        <end position="281"/>
    </location>
</feature>
<dbReference type="GO" id="GO:0006325">
    <property type="term" value="P:chromatin organization"/>
    <property type="evidence" value="ECO:0007669"/>
    <property type="project" value="TreeGrafter"/>
</dbReference>
<gene>
    <name evidence="13" type="ORF">J0S82_006026</name>
</gene>
<feature type="compositionally biased region" description="Basic and acidic residues" evidence="11">
    <location>
        <begin position="467"/>
        <end position="477"/>
    </location>
</feature>
<dbReference type="Pfam" id="PF01058">
    <property type="entry name" value="Oxidored_q6"/>
    <property type="match status" value="1"/>
</dbReference>
<dbReference type="EMBL" id="JAGFMF010011614">
    <property type="protein sequence ID" value="KAG8519200.1"/>
    <property type="molecule type" value="Genomic_DNA"/>
</dbReference>
<dbReference type="InterPro" id="IPR035504">
    <property type="entry name" value="MUM1-like_PWWP"/>
</dbReference>
<reference evidence="13" key="1">
    <citation type="journal article" date="2021" name="Evol. Appl.">
        <title>The genome of the Pyrenean desman and the effects of bottlenecks and inbreeding on the genomic landscape of an endangered species.</title>
        <authorList>
            <person name="Escoda L."/>
            <person name="Castresana J."/>
        </authorList>
    </citation>
    <scope>NUCLEOTIDE SEQUENCE</scope>
    <source>
        <strain evidence="13">IBE-C5619</strain>
    </source>
</reference>
<feature type="non-terminal residue" evidence="13">
    <location>
        <position position="1247"/>
    </location>
</feature>
<dbReference type="Gene3D" id="6.10.300.20">
    <property type="match status" value="1"/>
</dbReference>
<keyword evidence="10" id="KW-0408">Iron</keyword>
<evidence type="ECO:0000259" key="12">
    <source>
        <dbReference type="PROSITE" id="PS50812"/>
    </source>
</evidence>
<feature type="region of interest" description="Disordered" evidence="11">
    <location>
        <begin position="1184"/>
        <end position="1247"/>
    </location>
</feature>
<dbReference type="PANTHER" id="PTHR31333">
    <property type="entry name" value="PWWP DOMAIN-CONTAINING DNA REPAIR FACTOR 3 FAMILY MEMBER"/>
    <property type="match status" value="1"/>
</dbReference>
<dbReference type="PROSITE" id="PS50812">
    <property type="entry name" value="PWWP"/>
    <property type="match status" value="1"/>
</dbReference>
<dbReference type="GO" id="GO:0006281">
    <property type="term" value="P:DNA repair"/>
    <property type="evidence" value="ECO:0007669"/>
    <property type="project" value="TreeGrafter"/>
</dbReference>
<feature type="compositionally biased region" description="Polar residues" evidence="11">
    <location>
        <begin position="315"/>
        <end position="329"/>
    </location>
</feature>